<evidence type="ECO:0000313" key="2">
    <source>
        <dbReference type="EMBL" id="PRQ27157.1"/>
    </source>
</evidence>
<gene>
    <name evidence="2" type="ORF">RchiOBHm_Chr6g0302311</name>
</gene>
<reference evidence="2 3" key="1">
    <citation type="journal article" date="2018" name="Nat. Genet.">
        <title>The Rosa genome provides new insights in the design of modern roses.</title>
        <authorList>
            <person name="Bendahmane M."/>
        </authorList>
    </citation>
    <scope>NUCLEOTIDE SEQUENCE [LARGE SCALE GENOMIC DNA]</scope>
    <source>
        <strain evidence="3">cv. Old Blush</strain>
    </source>
</reference>
<feature type="compositionally biased region" description="Basic and acidic residues" evidence="1">
    <location>
        <begin position="54"/>
        <end position="66"/>
    </location>
</feature>
<sequence length="66" mass="7562">MALSRARKERIGCSDSGVRIRFWCRRRRRVRRLQASVVDVEAGLDSSETGGHGGGERKLWVSREDF</sequence>
<dbReference type="Gramene" id="PRQ27157">
    <property type="protein sequence ID" value="PRQ27157"/>
    <property type="gene ID" value="RchiOBHm_Chr6g0302311"/>
</dbReference>
<keyword evidence="3" id="KW-1185">Reference proteome</keyword>
<accession>A0A2P6PYY4</accession>
<evidence type="ECO:0000256" key="1">
    <source>
        <dbReference type="SAM" id="MobiDB-lite"/>
    </source>
</evidence>
<protein>
    <submittedName>
        <fullName evidence="2">Uncharacterized protein</fullName>
    </submittedName>
</protein>
<organism evidence="2 3">
    <name type="scientific">Rosa chinensis</name>
    <name type="common">China rose</name>
    <dbReference type="NCBI Taxonomy" id="74649"/>
    <lineage>
        <taxon>Eukaryota</taxon>
        <taxon>Viridiplantae</taxon>
        <taxon>Streptophyta</taxon>
        <taxon>Embryophyta</taxon>
        <taxon>Tracheophyta</taxon>
        <taxon>Spermatophyta</taxon>
        <taxon>Magnoliopsida</taxon>
        <taxon>eudicotyledons</taxon>
        <taxon>Gunneridae</taxon>
        <taxon>Pentapetalae</taxon>
        <taxon>rosids</taxon>
        <taxon>fabids</taxon>
        <taxon>Rosales</taxon>
        <taxon>Rosaceae</taxon>
        <taxon>Rosoideae</taxon>
        <taxon>Rosoideae incertae sedis</taxon>
        <taxon>Rosa</taxon>
    </lineage>
</organism>
<comment type="caution">
    <text evidence="2">The sequence shown here is derived from an EMBL/GenBank/DDBJ whole genome shotgun (WGS) entry which is preliminary data.</text>
</comment>
<dbReference type="EMBL" id="PDCK01000044">
    <property type="protein sequence ID" value="PRQ27157.1"/>
    <property type="molecule type" value="Genomic_DNA"/>
</dbReference>
<evidence type="ECO:0000313" key="3">
    <source>
        <dbReference type="Proteomes" id="UP000238479"/>
    </source>
</evidence>
<feature type="region of interest" description="Disordered" evidence="1">
    <location>
        <begin position="44"/>
        <end position="66"/>
    </location>
</feature>
<name>A0A2P6PYY4_ROSCH</name>
<proteinExistence type="predicted"/>
<dbReference type="AlphaFoldDB" id="A0A2P6PYY4"/>
<dbReference type="Proteomes" id="UP000238479">
    <property type="component" value="Chromosome 6"/>
</dbReference>